<organism evidence="2 3">
    <name type="scientific">Streptomyces phaeoluteigriseus</name>
    <dbReference type="NCBI Taxonomy" id="114686"/>
    <lineage>
        <taxon>Bacteria</taxon>
        <taxon>Bacillati</taxon>
        <taxon>Actinomycetota</taxon>
        <taxon>Actinomycetes</taxon>
        <taxon>Kitasatosporales</taxon>
        <taxon>Streptomycetaceae</taxon>
        <taxon>Streptomyces</taxon>
        <taxon>Streptomyces aurantiacus group</taxon>
    </lineage>
</organism>
<proteinExistence type="predicted"/>
<protein>
    <submittedName>
        <fullName evidence="2">Uncharacterized protein</fullName>
    </submittedName>
</protein>
<gene>
    <name evidence="2" type="ORF">NFX46_24690</name>
</gene>
<dbReference type="Proteomes" id="UP001056374">
    <property type="component" value="Chromosome"/>
</dbReference>
<sequence>MLTAGPAGPAGPAGHGGHGGHGDSVPPLREHALTSPGTVRGKEYAARVAFTTRRAGAPGPSAPPCVPL</sequence>
<reference evidence="2" key="1">
    <citation type="submission" date="2022-06" db="EMBL/GenBank/DDBJ databases">
        <title>Complete genome sequence of soil microorganisms Streptomyces sp. Qhu-M197 isolated from Alpine meadows habitats on the Tibetan Plateau.</title>
        <authorList>
            <person name="Zhang B."/>
            <person name="Xiang X."/>
            <person name="Fan J."/>
        </authorList>
    </citation>
    <scope>NUCLEOTIDE SEQUENCE</scope>
    <source>
        <strain evidence="2">Qhu-M197</strain>
    </source>
</reference>
<feature type="region of interest" description="Disordered" evidence="1">
    <location>
        <begin position="1"/>
        <end position="41"/>
    </location>
</feature>
<dbReference type="RefSeq" id="WP_252552349.1">
    <property type="nucleotide sequence ID" value="NZ_CP099468.1"/>
</dbReference>
<name>A0ABY4ZC77_9ACTN</name>
<evidence type="ECO:0000313" key="3">
    <source>
        <dbReference type="Proteomes" id="UP001056374"/>
    </source>
</evidence>
<accession>A0ABY4ZC77</accession>
<dbReference type="EMBL" id="CP099468">
    <property type="protein sequence ID" value="USQ86619.1"/>
    <property type="molecule type" value="Genomic_DNA"/>
</dbReference>
<evidence type="ECO:0000313" key="2">
    <source>
        <dbReference type="EMBL" id="USQ86619.1"/>
    </source>
</evidence>
<evidence type="ECO:0000256" key="1">
    <source>
        <dbReference type="SAM" id="MobiDB-lite"/>
    </source>
</evidence>
<keyword evidence="3" id="KW-1185">Reference proteome</keyword>
<feature type="compositionally biased region" description="Low complexity" evidence="1">
    <location>
        <begin position="1"/>
        <end position="10"/>
    </location>
</feature>